<comment type="similarity">
    <text evidence="1">Belongs to the peptidase C40 family.</text>
</comment>
<dbReference type="AlphaFoldDB" id="A0AB35XHF7"/>
<evidence type="ECO:0000313" key="9">
    <source>
        <dbReference type="EMBL" id="MEE9657605.1"/>
    </source>
</evidence>
<dbReference type="RefSeq" id="WP_331389673.1">
    <property type="nucleotide sequence ID" value="NZ_JAZKKV010000004.1"/>
</dbReference>
<evidence type="ECO:0000256" key="5">
    <source>
        <dbReference type="ARBA" id="ARBA00022807"/>
    </source>
</evidence>
<dbReference type="GO" id="GO:0006508">
    <property type="term" value="P:proteolysis"/>
    <property type="evidence" value="ECO:0007669"/>
    <property type="project" value="UniProtKB-KW"/>
</dbReference>
<dbReference type="SUPFAM" id="SSF102712">
    <property type="entry name" value="JAB1/MPN domain"/>
    <property type="match status" value="1"/>
</dbReference>
<name>A0AB35XHF7_9ENTR</name>
<evidence type="ECO:0000259" key="8">
    <source>
        <dbReference type="SMART" id="SM00232"/>
    </source>
</evidence>
<organism evidence="9 10">
    <name type="scientific">Kluyvera ascorbata</name>
    <dbReference type="NCBI Taxonomy" id="51288"/>
    <lineage>
        <taxon>Bacteria</taxon>
        <taxon>Pseudomonadati</taxon>
        <taxon>Pseudomonadota</taxon>
        <taxon>Gammaproteobacteria</taxon>
        <taxon>Enterobacterales</taxon>
        <taxon>Enterobacteriaceae</taxon>
        <taxon>Kluyvera</taxon>
    </lineage>
</organism>
<evidence type="ECO:0000256" key="4">
    <source>
        <dbReference type="ARBA" id="ARBA00022801"/>
    </source>
</evidence>
<evidence type="ECO:0000313" key="10">
    <source>
        <dbReference type="Proteomes" id="UP001331691"/>
    </source>
</evidence>
<dbReference type="Proteomes" id="UP001331691">
    <property type="component" value="Unassembled WGS sequence"/>
</dbReference>
<evidence type="ECO:0000256" key="3">
    <source>
        <dbReference type="ARBA" id="ARBA00022723"/>
    </source>
</evidence>
<proteinExistence type="inferred from homology"/>
<gene>
    <name evidence="9" type="ORF">V4836_26485</name>
</gene>
<reference evidence="9 10" key="1">
    <citation type="submission" date="2023-10" db="EMBL/GenBank/DDBJ databases">
        <title>Wastewater isolates of ESBL- and carbapenemase-producing Gram-negative bacteria from New Zealand.</title>
        <authorList>
            <person name="Straub C."/>
            <person name="Weaver L."/>
            <person name="Cornelius A."/>
            <person name="Mcgill E."/>
            <person name="Dyet K."/>
            <person name="White L."/>
            <person name="Pattis I."/>
        </authorList>
    </citation>
    <scope>NUCLEOTIDE SEQUENCE [LARGE SCALE GENOMIC DNA]</scope>
    <source>
        <strain evidence="9 10">ESBL09</strain>
    </source>
</reference>
<keyword evidence="7" id="KW-0482">Metalloprotease</keyword>
<dbReference type="GO" id="GO:0008270">
    <property type="term" value="F:zinc ion binding"/>
    <property type="evidence" value="ECO:0007669"/>
    <property type="project" value="TreeGrafter"/>
</dbReference>
<dbReference type="Pfam" id="PF00877">
    <property type="entry name" value="NLPC_P60"/>
    <property type="match status" value="1"/>
</dbReference>
<keyword evidence="4" id="KW-0378">Hydrolase</keyword>
<dbReference type="Gene3D" id="3.40.140.10">
    <property type="entry name" value="Cytidine Deaminase, domain 2"/>
    <property type="match status" value="1"/>
</dbReference>
<dbReference type="SUPFAM" id="SSF54001">
    <property type="entry name" value="Cysteine proteinases"/>
    <property type="match status" value="1"/>
</dbReference>
<keyword evidence="10" id="KW-1185">Reference proteome</keyword>
<keyword evidence="2" id="KW-0645">Protease</keyword>
<keyword evidence="3" id="KW-0479">Metal-binding</keyword>
<dbReference type="InterPro" id="IPR051929">
    <property type="entry name" value="VirAsm_ModProt"/>
</dbReference>
<dbReference type="PANTHER" id="PTHR34858:SF1">
    <property type="entry name" value="CYSO-CYSTEINE PEPTIDASE"/>
    <property type="match status" value="1"/>
</dbReference>
<dbReference type="GO" id="GO:0008235">
    <property type="term" value="F:metalloexopeptidase activity"/>
    <property type="evidence" value="ECO:0007669"/>
    <property type="project" value="TreeGrafter"/>
</dbReference>
<dbReference type="InterPro" id="IPR000555">
    <property type="entry name" value="JAMM/MPN+_dom"/>
</dbReference>
<dbReference type="CDD" id="cd08073">
    <property type="entry name" value="MPN_NLPC_P60"/>
    <property type="match status" value="1"/>
</dbReference>
<accession>A0AB35XHF7</accession>
<dbReference type="PANTHER" id="PTHR34858">
    <property type="entry name" value="CYSO-CYSTEINE PEPTIDASE"/>
    <property type="match status" value="1"/>
</dbReference>
<sequence length="271" mass="31166">MKNEMMNEKLLGAMRRAALQEYPNEACGLLVNTRANKYELILCRNVADEPENYFVMHAEDQIAAERAGEVVGVWHSHTDEDNQASEADMSGCEASELPWFIINISKNYNPEIDAEYRFSDVNVIKPSGFEMPYEGRPYAFGVFDCWLLCRDYLKREKNVAIGVCPELHIPSWWEKGVDILNDNFQSQDLIRLPPGTPRQNGDIFFMQLASQVPDHCAVYIGDGMILHHQMDRLSCKAIYGGMYEKHTTHHLRHKDLMSGRTHECLVFERYG</sequence>
<dbReference type="InterPro" id="IPR028090">
    <property type="entry name" value="JAB_dom_prok"/>
</dbReference>
<keyword evidence="5" id="KW-0788">Thiol protease</keyword>
<dbReference type="Gene3D" id="3.90.1720.10">
    <property type="entry name" value="endopeptidase domain like (from Nostoc punctiforme)"/>
    <property type="match status" value="1"/>
</dbReference>
<keyword evidence="6" id="KW-0862">Zinc</keyword>
<dbReference type="Pfam" id="PF14464">
    <property type="entry name" value="Prok-JAB"/>
    <property type="match status" value="1"/>
</dbReference>
<evidence type="ECO:0000256" key="7">
    <source>
        <dbReference type="ARBA" id="ARBA00023049"/>
    </source>
</evidence>
<evidence type="ECO:0000256" key="6">
    <source>
        <dbReference type="ARBA" id="ARBA00022833"/>
    </source>
</evidence>
<dbReference type="InterPro" id="IPR038765">
    <property type="entry name" value="Papain-like_cys_pep_sf"/>
</dbReference>
<dbReference type="InterPro" id="IPR000064">
    <property type="entry name" value="NLP_P60_dom"/>
</dbReference>
<comment type="caution">
    <text evidence="9">The sequence shown here is derived from an EMBL/GenBank/DDBJ whole genome shotgun (WGS) entry which is preliminary data.</text>
</comment>
<evidence type="ECO:0000256" key="2">
    <source>
        <dbReference type="ARBA" id="ARBA00022670"/>
    </source>
</evidence>
<dbReference type="GO" id="GO:0008234">
    <property type="term" value="F:cysteine-type peptidase activity"/>
    <property type="evidence" value="ECO:0007669"/>
    <property type="project" value="UniProtKB-KW"/>
</dbReference>
<protein>
    <submittedName>
        <fullName evidence="9">C40 family peptidase</fullName>
    </submittedName>
</protein>
<evidence type="ECO:0000256" key="1">
    <source>
        <dbReference type="ARBA" id="ARBA00007074"/>
    </source>
</evidence>
<feature type="domain" description="JAB1/MPN/MOV34 metalloenzyme" evidence="8">
    <location>
        <begin position="3"/>
        <end position="134"/>
    </location>
</feature>
<dbReference type="EMBL" id="JAZKKV010000004">
    <property type="protein sequence ID" value="MEE9657605.1"/>
    <property type="molecule type" value="Genomic_DNA"/>
</dbReference>
<dbReference type="SMART" id="SM00232">
    <property type="entry name" value="JAB_MPN"/>
    <property type="match status" value="1"/>
</dbReference>